<sequence length="210" mass="22407">MGIGAFPVAHALAVLRMGPVERVVAATGHAPGDVLAELDRLRVAGVVVLMERRGLWRLTADGMRHHAGLLAADVPPPARAALSGVHRAFVPLNQRFKDLCTRWQLRGGAANDHGDPGYDRDVVAELGALHREAEAVVGDLAAVRDRFARYGTRLAGALDRVESGERSAFTGVGVESYHDVWMELHADLLLSTGSTREAEEALEHASGSAS</sequence>
<name>A0A5Q0H4K5_SACSY</name>
<accession>A0A5Q0H4K5</accession>
<reference evidence="2" key="1">
    <citation type="journal article" date="2021" name="Curr. Microbiol.">
        <title>Complete genome of nocamycin-producing strain Saccharothrix syringae NRRL B-16468 reveals the biosynthetic potential for secondary metabolites.</title>
        <authorList>
            <person name="Mo X."/>
            <person name="Yang S."/>
        </authorList>
    </citation>
    <scope>NUCLEOTIDE SEQUENCE [LARGE SCALE GENOMIC DNA]</scope>
    <source>
        <strain evidence="2">ATCC 51364 / DSM 43886 / JCM 6844 / KCTC 9398 / NBRC 14523 / NRRL B-16468 / INA 2240</strain>
    </source>
</reference>
<proteinExistence type="predicted"/>
<dbReference type="KEGG" id="ssyi:EKG83_27650"/>
<dbReference type="EMBL" id="CP034550">
    <property type="protein sequence ID" value="QFZ20672.1"/>
    <property type="molecule type" value="Genomic_DNA"/>
</dbReference>
<gene>
    <name evidence="1" type="ORF">EKG83_27650</name>
</gene>
<protein>
    <submittedName>
        <fullName evidence="1">MarR family transcriptional regulator</fullName>
    </submittedName>
</protein>
<dbReference type="Proteomes" id="UP000325787">
    <property type="component" value="Chromosome"/>
</dbReference>
<keyword evidence="2" id="KW-1185">Reference proteome</keyword>
<dbReference type="AlphaFoldDB" id="A0A5Q0H4K5"/>
<organism evidence="1 2">
    <name type="scientific">Saccharothrix syringae</name>
    <name type="common">Nocardiopsis syringae</name>
    <dbReference type="NCBI Taxonomy" id="103733"/>
    <lineage>
        <taxon>Bacteria</taxon>
        <taxon>Bacillati</taxon>
        <taxon>Actinomycetota</taxon>
        <taxon>Actinomycetes</taxon>
        <taxon>Pseudonocardiales</taxon>
        <taxon>Pseudonocardiaceae</taxon>
        <taxon>Saccharothrix</taxon>
    </lineage>
</organism>
<dbReference type="OrthoDB" id="3568381at2"/>
<evidence type="ECO:0000313" key="2">
    <source>
        <dbReference type="Proteomes" id="UP000325787"/>
    </source>
</evidence>
<dbReference type="RefSeq" id="WP_033428934.1">
    <property type="nucleotide sequence ID" value="NZ_CP034550.1"/>
</dbReference>
<evidence type="ECO:0000313" key="1">
    <source>
        <dbReference type="EMBL" id="QFZ20672.1"/>
    </source>
</evidence>